<accession>A0AA37FW97</accession>
<dbReference type="EMBL" id="BPNN01000160">
    <property type="protein sequence ID" value="GJA65949.1"/>
    <property type="molecule type" value="Genomic_DNA"/>
</dbReference>
<gene>
    <name evidence="1" type="ORF">KAM348_43960</name>
    <name evidence="2" type="ORF">KAM351_45600</name>
</gene>
<dbReference type="Proteomes" id="UP000887009">
    <property type="component" value="Unassembled WGS sequence"/>
</dbReference>
<dbReference type="AlphaFoldDB" id="A0AA37FW97"/>
<comment type="caution">
    <text evidence="2">The sequence shown here is derived from an EMBL/GenBank/DDBJ whole genome shotgun (WGS) entry which is preliminary data.</text>
</comment>
<name>A0AA37FW97_AERCA</name>
<protein>
    <submittedName>
        <fullName evidence="2">Uncharacterized protein</fullName>
    </submittedName>
</protein>
<organism evidence="2 3">
    <name type="scientific">Aeromonas caviae</name>
    <name type="common">Aeromonas punctata</name>
    <dbReference type="NCBI Taxonomy" id="648"/>
    <lineage>
        <taxon>Bacteria</taxon>
        <taxon>Pseudomonadati</taxon>
        <taxon>Pseudomonadota</taxon>
        <taxon>Gammaproteobacteria</taxon>
        <taxon>Aeromonadales</taxon>
        <taxon>Aeromonadaceae</taxon>
        <taxon>Aeromonas</taxon>
    </lineage>
</organism>
<dbReference type="Proteomes" id="UP000886934">
    <property type="component" value="Unassembled WGS sequence"/>
</dbReference>
<evidence type="ECO:0000313" key="2">
    <source>
        <dbReference type="EMBL" id="GJA65949.1"/>
    </source>
</evidence>
<evidence type="ECO:0000313" key="3">
    <source>
        <dbReference type="Proteomes" id="UP000886934"/>
    </source>
</evidence>
<dbReference type="RefSeq" id="WP_223918472.1">
    <property type="nucleotide sequence ID" value="NZ_AP024954.1"/>
</dbReference>
<evidence type="ECO:0000313" key="1">
    <source>
        <dbReference type="EMBL" id="GJA56973.1"/>
    </source>
</evidence>
<proteinExistence type="predicted"/>
<reference evidence="2" key="1">
    <citation type="submission" date="2021-07" db="EMBL/GenBank/DDBJ databases">
        <title>Draft genome sequence of carbapenem-resistant Aeromonas spp. in Japan.</title>
        <authorList>
            <person name="Maehana S."/>
            <person name="Suzuki M."/>
            <person name="Kitasato H."/>
        </authorList>
    </citation>
    <scope>NUCLEOTIDE SEQUENCE</scope>
    <source>
        <strain evidence="1">KAM348</strain>
        <strain evidence="2">KAM351</strain>
    </source>
</reference>
<dbReference type="EMBL" id="BPNL01000129">
    <property type="protein sequence ID" value="GJA56973.1"/>
    <property type="molecule type" value="Genomic_DNA"/>
</dbReference>
<sequence length="101" mass="11030">MNNNEPAKIDIFVSEITRLGESQYVGAVFPVQARLQAPLYGFVEAFTAKAGTSRNKVLNQLIEIGIEEAMKALPPDVAADIRGHAGQVIMDDLKNAKKDEM</sequence>